<dbReference type="InterPro" id="IPR036465">
    <property type="entry name" value="vWFA_dom_sf"/>
</dbReference>
<protein>
    <recommendedName>
        <fullName evidence="2">VWFA domain-containing protein</fullName>
    </recommendedName>
</protein>
<accession>A0A382PA85</accession>
<feature type="transmembrane region" description="Helical" evidence="1">
    <location>
        <begin position="6"/>
        <end position="24"/>
    </location>
</feature>
<feature type="transmembrane region" description="Helical" evidence="1">
    <location>
        <begin position="56"/>
        <end position="74"/>
    </location>
</feature>
<name>A0A382PA85_9ZZZZ</name>
<dbReference type="CDD" id="cd00198">
    <property type="entry name" value="vWFA"/>
    <property type="match status" value="1"/>
</dbReference>
<feature type="domain" description="VWFA" evidence="2">
    <location>
        <begin position="90"/>
        <end position="263"/>
    </location>
</feature>
<dbReference type="Pfam" id="PF07584">
    <property type="entry name" value="BatA"/>
    <property type="match status" value="1"/>
</dbReference>
<dbReference type="InterPro" id="IPR013783">
    <property type="entry name" value="Ig-like_fold"/>
</dbReference>
<sequence length="337" mass="36853">MSFLNPLLLFGLAAVAVPIIIHLLNRRKFRKIDWAAMKFVKLSIDQNQRRMKLEDLILLLLRCALLALLALALARPVMRQSESSFMGQAGVTSVLVLDNSFSMGLEDGEARRFERAKAACTNILDSLPSGSSVALYLGSDVVRPVIEEPVFDLDAVREAVESAPLSDHATALFPSVERAVSELEGSSSVRREVYVVTDNQELGWRQSAVMQKLLKKHDRDIRVHFVVVGGEGATDNLGITALSPSEGLVTVDKPVRINVAVRNFSNREQKAITVSLRVGDANGTVDNVFIPTLEAGSTQAFPFLITLDRPGLHTVTATIMDGDRLPADNRRSIVINA</sequence>
<dbReference type="InterPro" id="IPR002035">
    <property type="entry name" value="VWF_A"/>
</dbReference>
<dbReference type="EMBL" id="UINC01105966">
    <property type="protein sequence ID" value="SVC70289.1"/>
    <property type="molecule type" value="Genomic_DNA"/>
</dbReference>
<keyword evidence="1" id="KW-0812">Transmembrane</keyword>
<gene>
    <name evidence="3" type="ORF">METZ01_LOCUS323143</name>
</gene>
<keyword evidence="1" id="KW-0472">Membrane</keyword>
<evidence type="ECO:0000313" key="3">
    <source>
        <dbReference type="EMBL" id="SVC70289.1"/>
    </source>
</evidence>
<evidence type="ECO:0000259" key="2">
    <source>
        <dbReference type="SMART" id="SM00327"/>
    </source>
</evidence>
<dbReference type="NCBIfam" id="TIGR02226">
    <property type="entry name" value="two_anch"/>
    <property type="match status" value="1"/>
</dbReference>
<dbReference type="AlphaFoldDB" id="A0A382PA85"/>
<keyword evidence="1" id="KW-1133">Transmembrane helix</keyword>
<proteinExistence type="predicted"/>
<dbReference type="InterPro" id="IPR011933">
    <property type="entry name" value="Double_TM_dom"/>
</dbReference>
<dbReference type="SUPFAM" id="SSF53300">
    <property type="entry name" value="vWA-like"/>
    <property type="match status" value="1"/>
</dbReference>
<dbReference type="Pfam" id="PF13519">
    <property type="entry name" value="VWA_2"/>
    <property type="match status" value="1"/>
</dbReference>
<dbReference type="PANTHER" id="PTHR37464">
    <property type="entry name" value="BLL2463 PROTEIN"/>
    <property type="match status" value="1"/>
</dbReference>
<reference evidence="3" key="1">
    <citation type="submission" date="2018-05" db="EMBL/GenBank/DDBJ databases">
        <authorList>
            <person name="Lanie J.A."/>
            <person name="Ng W.-L."/>
            <person name="Kazmierczak K.M."/>
            <person name="Andrzejewski T.M."/>
            <person name="Davidsen T.M."/>
            <person name="Wayne K.J."/>
            <person name="Tettelin H."/>
            <person name="Glass J.I."/>
            <person name="Rusch D."/>
            <person name="Podicherti R."/>
            <person name="Tsui H.-C.T."/>
            <person name="Winkler M.E."/>
        </authorList>
    </citation>
    <scope>NUCLEOTIDE SEQUENCE</scope>
</reference>
<organism evidence="3">
    <name type="scientific">marine metagenome</name>
    <dbReference type="NCBI Taxonomy" id="408172"/>
    <lineage>
        <taxon>unclassified sequences</taxon>
        <taxon>metagenomes</taxon>
        <taxon>ecological metagenomes</taxon>
    </lineage>
</organism>
<dbReference type="Gene3D" id="2.60.40.10">
    <property type="entry name" value="Immunoglobulins"/>
    <property type="match status" value="1"/>
</dbReference>
<feature type="non-terminal residue" evidence="3">
    <location>
        <position position="337"/>
    </location>
</feature>
<dbReference type="PANTHER" id="PTHR37464:SF1">
    <property type="entry name" value="BLL2463 PROTEIN"/>
    <property type="match status" value="1"/>
</dbReference>
<evidence type="ECO:0000256" key="1">
    <source>
        <dbReference type="SAM" id="Phobius"/>
    </source>
</evidence>
<dbReference type="SMART" id="SM00327">
    <property type="entry name" value="VWA"/>
    <property type="match status" value="1"/>
</dbReference>
<dbReference type="InterPro" id="IPR024163">
    <property type="entry name" value="Aerotolerance_reg_N"/>
</dbReference>
<dbReference type="Gene3D" id="3.40.50.410">
    <property type="entry name" value="von Willebrand factor, type A domain"/>
    <property type="match status" value="1"/>
</dbReference>